<feature type="compositionally biased region" description="Basic residues" evidence="1">
    <location>
        <begin position="1144"/>
        <end position="1156"/>
    </location>
</feature>
<evidence type="ECO:0000256" key="1">
    <source>
        <dbReference type="SAM" id="MobiDB-lite"/>
    </source>
</evidence>
<dbReference type="AlphaFoldDB" id="A0A1D2MX28"/>
<organism evidence="2 3">
    <name type="scientific">Orchesella cincta</name>
    <name type="common">Springtail</name>
    <name type="synonym">Podura cincta</name>
    <dbReference type="NCBI Taxonomy" id="48709"/>
    <lineage>
        <taxon>Eukaryota</taxon>
        <taxon>Metazoa</taxon>
        <taxon>Ecdysozoa</taxon>
        <taxon>Arthropoda</taxon>
        <taxon>Hexapoda</taxon>
        <taxon>Collembola</taxon>
        <taxon>Entomobryomorpha</taxon>
        <taxon>Entomobryoidea</taxon>
        <taxon>Orchesellidae</taxon>
        <taxon>Orchesellinae</taxon>
        <taxon>Orchesella</taxon>
    </lineage>
</organism>
<reference evidence="2 3" key="1">
    <citation type="journal article" date="2016" name="Genome Biol. Evol.">
        <title>Gene Family Evolution Reflects Adaptation to Soil Environmental Stressors in the Genome of the Collembolan Orchesella cincta.</title>
        <authorList>
            <person name="Faddeeva-Vakhrusheva A."/>
            <person name="Derks M.F."/>
            <person name="Anvar S.Y."/>
            <person name="Agamennone V."/>
            <person name="Suring W."/>
            <person name="Smit S."/>
            <person name="van Straalen N.M."/>
            <person name="Roelofs D."/>
        </authorList>
    </citation>
    <scope>NUCLEOTIDE SEQUENCE [LARGE SCALE GENOMIC DNA]</scope>
    <source>
        <tissue evidence="2">Mixed pool</tissue>
    </source>
</reference>
<feature type="compositionally biased region" description="Basic and acidic residues" evidence="1">
    <location>
        <begin position="1118"/>
        <end position="1128"/>
    </location>
</feature>
<dbReference type="EMBL" id="LJIJ01000460">
    <property type="protein sequence ID" value="ODM97235.1"/>
    <property type="molecule type" value="Genomic_DNA"/>
</dbReference>
<keyword evidence="3" id="KW-1185">Reference proteome</keyword>
<feature type="compositionally biased region" description="Polar residues" evidence="1">
    <location>
        <begin position="322"/>
        <end position="349"/>
    </location>
</feature>
<protein>
    <submittedName>
        <fullName evidence="2">Uncharacterized protein</fullName>
    </submittedName>
</protein>
<sequence>MRYGESIFYCRVQLFFQPGRSVRLDKMFPGNEEMQVVGAVDASAKAIFNSSKVHIDDETGDPVNFHISSWGKIVILGSIKRLAMTQGINPEVNPSALNWAVVFREVYERTAERLRFAVTQDNIIKYFQNRMYIYTQYFPDFHQHESAIDQLIRVYAINFLKEGNARNTNAAYLNSNYYYCEHSQGAGAGAQNLDSNPNASDHHLPGSIGDMEQGWCMNQYPQTTGGVAAVNVNPYPTFSATTTTGPIEGECSQTRSKTTRSSARAGVSSTATRPGPITETGVHSTVITGVGVSTIHNATATTSAAPANKTGKPATITNGAANASTLTNNRNGVTTPTNETGKPATSTNGAATTSVAPAVTPKRGRAGVATNAATSSKTTVASRTRNGKFVTTTNTKTTSTTNVCDLNELPFSFKCNGITSVVIEHNISNSQEPGVVVTDASPPHFQPRRIKRKYVDEEKQQKANSAKQSTLEPVPTSASEKEAIKLALLTVMKQFSEEGSSLLRMSTSLACKASEGRKQLLPYTFPGIEEQISNGEIADIKSLVGHLQSLLILFLLDGNKNEIPDAMVSLLKQFKEASLHDPPNATCKDHVIRLPFNILLLIFRACELLRNMNSPTPVKIMNEDRTINELPFFINSTRLRRAESYFEIGRSVSEVRKFLEKKRASSDSTEDSEPQGEVGYYGVQQFIQLDEEDADGDEIDEAGVNDDLDGVDEDTEYEKATTFSLFWTTMKKLAMSLGCSRHTFIEKPRINFDLESQVSSPQTDQTEISDVAVASESNFNQTSRVDTNANLNFELDPRVRQDGVIVYRDRNYLMQKLRMDLGWGSFDVLMFSVTLPTESQESTDLQSFVISRDCGSFLWAEDGKASAIFMSGCSEVFIGNIMDWFLKVLSDMALADSVMIGHPYYWQPTVRRRLQRVMKYLKRLYRNLAIREKRHPKPSLATGSIRTDVVEILCPTDISKVVINEQPSHNLTHTRSADVQLHTMLEQLVGKWFDYQRSVKISPSETAQDISNTYNITHPGRCRGKGEFLESVTFLDFFPHNRIKLHPEDPAPSPPCEVIMSTQVQRKNSYVQEQINEEGLLVAKTGAGVVPEIPEYQTSLRRGEVASEILDPSTATSTDKDEDSRMSRGETLSEVIVTHEKQTKPHPIRQKHGPLT</sequence>
<dbReference type="Proteomes" id="UP000094527">
    <property type="component" value="Unassembled WGS sequence"/>
</dbReference>
<name>A0A1D2MX28_ORCCI</name>
<accession>A0A1D2MX28</accession>
<comment type="caution">
    <text evidence="2">The sequence shown here is derived from an EMBL/GenBank/DDBJ whole genome shotgun (WGS) entry which is preliminary data.</text>
</comment>
<evidence type="ECO:0000313" key="2">
    <source>
        <dbReference type="EMBL" id="ODM97235.1"/>
    </source>
</evidence>
<gene>
    <name evidence="2" type="ORF">Ocin01_09438</name>
</gene>
<feature type="compositionally biased region" description="Polar residues" evidence="1">
    <location>
        <begin position="462"/>
        <end position="471"/>
    </location>
</feature>
<feature type="region of interest" description="Disordered" evidence="1">
    <location>
        <begin position="322"/>
        <end position="353"/>
    </location>
</feature>
<proteinExistence type="predicted"/>
<feature type="region of interest" description="Disordered" evidence="1">
    <location>
        <begin position="241"/>
        <end position="281"/>
    </location>
</feature>
<evidence type="ECO:0000313" key="3">
    <source>
        <dbReference type="Proteomes" id="UP000094527"/>
    </source>
</evidence>
<feature type="region of interest" description="Disordered" evidence="1">
    <location>
        <begin position="454"/>
        <end position="476"/>
    </location>
</feature>
<feature type="region of interest" description="Disordered" evidence="1">
    <location>
        <begin position="1105"/>
        <end position="1156"/>
    </location>
</feature>
<feature type="compositionally biased region" description="Polar residues" evidence="1">
    <location>
        <begin position="241"/>
        <end position="272"/>
    </location>
</feature>